<dbReference type="InParanoid" id="B4NL32"/>
<dbReference type="InterPro" id="IPR038870">
    <property type="entry name" value="UBAP1"/>
</dbReference>
<dbReference type="Proteomes" id="UP000007798">
    <property type="component" value="Unassembled WGS sequence"/>
</dbReference>
<dbReference type="EMBL" id="CH964272">
    <property type="protein sequence ID" value="EDW84235.1"/>
    <property type="molecule type" value="Genomic_DNA"/>
</dbReference>
<feature type="domain" description="UMA" evidence="3">
    <location>
        <begin position="1"/>
        <end position="55"/>
    </location>
</feature>
<organism evidence="4 5">
    <name type="scientific">Drosophila willistoni</name>
    <name type="common">Fruit fly</name>
    <dbReference type="NCBI Taxonomy" id="7260"/>
    <lineage>
        <taxon>Eukaryota</taxon>
        <taxon>Metazoa</taxon>
        <taxon>Ecdysozoa</taxon>
        <taxon>Arthropoda</taxon>
        <taxon>Hexapoda</taxon>
        <taxon>Insecta</taxon>
        <taxon>Pterygota</taxon>
        <taxon>Neoptera</taxon>
        <taxon>Endopterygota</taxon>
        <taxon>Diptera</taxon>
        <taxon>Brachycera</taxon>
        <taxon>Muscomorpha</taxon>
        <taxon>Ephydroidea</taxon>
        <taxon>Drosophilidae</taxon>
        <taxon>Drosophila</taxon>
        <taxon>Sophophora</taxon>
    </lineage>
</organism>
<feature type="compositionally biased region" description="Low complexity" evidence="1">
    <location>
        <begin position="243"/>
        <end position="253"/>
    </location>
</feature>
<dbReference type="FunCoup" id="B4NL32">
    <property type="interactions" value="399"/>
</dbReference>
<dbReference type="GO" id="GO:0043130">
    <property type="term" value="F:ubiquitin binding"/>
    <property type="evidence" value="ECO:0007669"/>
    <property type="project" value="InterPro"/>
</dbReference>
<feature type="compositionally biased region" description="Basic and acidic residues" evidence="1">
    <location>
        <begin position="68"/>
        <end position="87"/>
    </location>
</feature>
<feature type="compositionally biased region" description="Basic and acidic residues" evidence="1">
    <location>
        <begin position="125"/>
        <end position="134"/>
    </location>
</feature>
<dbReference type="GO" id="GO:0043162">
    <property type="term" value="P:ubiquitin-dependent protein catabolic process via the multivesicular body sorting pathway"/>
    <property type="evidence" value="ECO:0007669"/>
    <property type="project" value="InterPro"/>
</dbReference>
<accession>B4NL32</accession>
<protein>
    <recommendedName>
        <fullName evidence="6">UBA domain-containing protein</fullName>
    </recommendedName>
</protein>
<evidence type="ECO:0008006" key="6">
    <source>
        <dbReference type="Google" id="ProtNLM"/>
    </source>
</evidence>
<dbReference type="OMA" id="HFQVYHM"/>
<dbReference type="eggNOG" id="ENOG502QTJC">
    <property type="taxonomic scope" value="Eukaryota"/>
</dbReference>
<feature type="region of interest" description="Disordered" evidence="1">
    <location>
        <begin position="155"/>
        <end position="187"/>
    </location>
</feature>
<dbReference type="Gene3D" id="1.20.120.1920">
    <property type="entry name" value="UBAP1 SOUBA domain"/>
    <property type="match status" value="1"/>
</dbReference>
<dbReference type="SUPFAM" id="SSF46934">
    <property type="entry name" value="UBA-like"/>
    <property type="match status" value="1"/>
</dbReference>
<gene>
    <name evidence="4" type="primary">Dwil\GK14027</name>
    <name evidence="4" type="ORF">Dwil_GK14027</name>
</gene>
<dbReference type="CDD" id="cd14316">
    <property type="entry name" value="UBA2_UBAP1_like"/>
    <property type="match status" value="1"/>
</dbReference>
<feature type="domain" description="UBA" evidence="2">
    <location>
        <begin position="481"/>
        <end position="527"/>
    </location>
</feature>
<evidence type="ECO:0000313" key="5">
    <source>
        <dbReference type="Proteomes" id="UP000007798"/>
    </source>
</evidence>
<dbReference type="PROSITE" id="PS51497">
    <property type="entry name" value="UMA"/>
    <property type="match status" value="1"/>
</dbReference>
<dbReference type="FunFam" id="1.20.120.1920:FF:000004">
    <property type="entry name" value="GG24751"/>
    <property type="match status" value="1"/>
</dbReference>
<dbReference type="AlphaFoldDB" id="B4NL32"/>
<dbReference type="GO" id="GO:0000813">
    <property type="term" value="C:ESCRT I complex"/>
    <property type="evidence" value="ECO:0007669"/>
    <property type="project" value="InterPro"/>
</dbReference>
<reference evidence="4 5" key="1">
    <citation type="journal article" date="2007" name="Nature">
        <title>Evolution of genes and genomes on the Drosophila phylogeny.</title>
        <authorList>
            <consortium name="Drosophila 12 Genomes Consortium"/>
            <person name="Clark A.G."/>
            <person name="Eisen M.B."/>
            <person name="Smith D.R."/>
            <person name="Bergman C.M."/>
            <person name="Oliver B."/>
            <person name="Markow T.A."/>
            <person name="Kaufman T.C."/>
            <person name="Kellis M."/>
            <person name="Gelbart W."/>
            <person name="Iyer V.N."/>
            <person name="Pollard D.A."/>
            <person name="Sackton T.B."/>
            <person name="Larracuente A.M."/>
            <person name="Singh N.D."/>
            <person name="Abad J.P."/>
            <person name="Abt D.N."/>
            <person name="Adryan B."/>
            <person name="Aguade M."/>
            <person name="Akashi H."/>
            <person name="Anderson W.W."/>
            <person name="Aquadro C.F."/>
            <person name="Ardell D.H."/>
            <person name="Arguello R."/>
            <person name="Artieri C.G."/>
            <person name="Barbash D.A."/>
            <person name="Barker D."/>
            <person name="Barsanti P."/>
            <person name="Batterham P."/>
            <person name="Batzoglou S."/>
            <person name="Begun D."/>
            <person name="Bhutkar A."/>
            <person name="Blanco E."/>
            <person name="Bosak S.A."/>
            <person name="Bradley R.K."/>
            <person name="Brand A.D."/>
            <person name="Brent M.R."/>
            <person name="Brooks A.N."/>
            <person name="Brown R.H."/>
            <person name="Butlin R.K."/>
            <person name="Caggese C."/>
            <person name="Calvi B.R."/>
            <person name="Bernardo de Carvalho A."/>
            <person name="Caspi A."/>
            <person name="Castrezana S."/>
            <person name="Celniker S.E."/>
            <person name="Chang J.L."/>
            <person name="Chapple C."/>
            <person name="Chatterji S."/>
            <person name="Chinwalla A."/>
            <person name="Civetta A."/>
            <person name="Clifton S.W."/>
            <person name="Comeron J.M."/>
            <person name="Costello J.C."/>
            <person name="Coyne J.A."/>
            <person name="Daub J."/>
            <person name="David R.G."/>
            <person name="Delcher A.L."/>
            <person name="Delehaunty K."/>
            <person name="Do C.B."/>
            <person name="Ebling H."/>
            <person name="Edwards K."/>
            <person name="Eickbush T."/>
            <person name="Evans J.D."/>
            <person name="Filipski A."/>
            <person name="Findeiss S."/>
            <person name="Freyhult E."/>
            <person name="Fulton L."/>
            <person name="Fulton R."/>
            <person name="Garcia A.C."/>
            <person name="Gardiner A."/>
            <person name="Garfield D.A."/>
            <person name="Garvin B.E."/>
            <person name="Gibson G."/>
            <person name="Gilbert D."/>
            <person name="Gnerre S."/>
            <person name="Godfrey J."/>
            <person name="Good R."/>
            <person name="Gotea V."/>
            <person name="Gravely B."/>
            <person name="Greenberg A.J."/>
            <person name="Griffiths-Jones S."/>
            <person name="Gross S."/>
            <person name="Guigo R."/>
            <person name="Gustafson E.A."/>
            <person name="Haerty W."/>
            <person name="Hahn M.W."/>
            <person name="Halligan D.L."/>
            <person name="Halpern A.L."/>
            <person name="Halter G.M."/>
            <person name="Han M.V."/>
            <person name="Heger A."/>
            <person name="Hillier L."/>
            <person name="Hinrichs A.S."/>
            <person name="Holmes I."/>
            <person name="Hoskins R.A."/>
            <person name="Hubisz M.J."/>
            <person name="Hultmark D."/>
            <person name="Huntley M.A."/>
            <person name="Jaffe D.B."/>
            <person name="Jagadeeshan S."/>
            <person name="Jeck W.R."/>
            <person name="Johnson J."/>
            <person name="Jones C.D."/>
            <person name="Jordan W.C."/>
            <person name="Karpen G.H."/>
            <person name="Kataoka E."/>
            <person name="Keightley P.D."/>
            <person name="Kheradpour P."/>
            <person name="Kirkness E.F."/>
            <person name="Koerich L.B."/>
            <person name="Kristiansen K."/>
            <person name="Kudrna D."/>
            <person name="Kulathinal R.J."/>
            <person name="Kumar S."/>
            <person name="Kwok R."/>
            <person name="Lander E."/>
            <person name="Langley C.H."/>
            <person name="Lapoint R."/>
            <person name="Lazzaro B.P."/>
            <person name="Lee S.J."/>
            <person name="Levesque L."/>
            <person name="Li R."/>
            <person name="Lin C.F."/>
            <person name="Lin M.F."/>
            <person name="Lindblad-Toh K."/>
            <person name="Llopart A."/>
            <person name="Long M."/>
            <person name="Low L."/>
            <person name="Lozovsky E."/>
            <person name="Lu J."/>
            <person name="Luo M."/>
            <person name="Machado C.A."/>
            <person name="Makalowski W."/>
            <person name="Marzo M."/>
            <person name="Matsuda M."/>
            <person name="Matzkin L."/>
            <person name="McAllister B."/>
            <person name="McBride C.S."/>
            <person name="McKernan B."/>
            <person name="McKernan K."/>
            <person name="Mendez-Lago M."/>
            <person name="Minx P."/>
            <person name="Mollenhauer M.U."/>
            <person name="Montooth K."/>
            <person name="Mount S.M."/>
            <person name="Mu X."/>
            <person name="Myers E."/>
            <person name="Negre B."/>
            <person name="Newfeld S."/>
            <person name="Nielsen R."/>
            <person name="Noor M.A."/>
            <person name="O'Grady P."/>
            <person name="Pachter L."/>
            <person name="Papaceit M."/>
            <person name="Parisi M.J."/>
            <person name="Parisi M."/>
            <person name="Parts L."/>
            <person name="Pedersen J.S."/>
            <person name="Pesole G."/>
            <person name="Phillippy A.M."/>
            <person name="Ponting C.P."/>
            <person name="Pop M."/>
            <person name="Porcelli D."/>
            <person name="Powell J.R."/>
            <person name="Prohaska S."/>
            <person name="Pruitt K."/>
            <person name="Puig M."/>
            <person name="Quesneville H."/>
            <person name="Ram K.R."/>
            <person name="Rand D."/>
            <person name="Rasmussen M.D."/>
            <person name="Reed L.K."/>
            <person name="Reenan R."/>
            <person name="Reily A."/>
            <person name="Remington K.A."/>
            <person name="Rieger T.T."/>
            <person name="Ritchie M.G."/>
            <person name="Robin C."/>
            <person name="Rogers Y.H."/>
            <person name="Rohde C."/>
            <person name="Rozas J."/>
            <person name="Rubenfield M.J."/>
            <person name="Ruiz A."/>
            <person name="Russo S."/>
            <person name="Salzberg S.L."/>
            <person name="Sanchez-Gracia A."/>
            <person name="Saranga D.J."/>
            <person name="Sato H."/>
            <person name="Schaeffer S.W."/>
            <person name="Schatz M.C."/>
            <person name="Schlenke T."/>
            <person name="Schwartz R."/>
            <person name="Segarra C."/>
            <person name="Singh R.S."/>
            <person name="Sirot L."/>
            <person name="Sirota M."/>
            <person name="Sisneros N.B."/>
            <person name="Smith C.D."/>
            <person name="Smith T.F."/>
            <person name="Spieth J."/>
            <person name="Stage D.E."/>
            <person name="Stark A."/>
            <person name="Stephan W."/>
            <person name="Strausberg R.L."/>
            <person name="Strempel S."/>
            <person name="Sturgill D."/>
            <person name="Sutton G."/>
            <person name="Sutton G.G."/>
            <person name="Tao W."/>
            <person name="Teichmann S."/>
            <person name="Tobari Y.N."/>
            <person name="Tomimura Y."/>
            <person name="Tsolas J.M."/>
            <person name="Valente V.L."/>
            <person name="Venter E."/>
            <person name="Venter J.C."/>
            <person name="Vicario S."/>
            <person name="Vieira F.G."/>
            <person name="Vilella A.J."/>
            <person name="Villasante A."/>
            <person name="Walenz B."/>
            <person name="Wang J."/>
            <person name="Wasserman M."/>
            <person name="Watts T."/>
            <person name="Wilson D."/>
            <person name="Wilson R.K."/>
            <person name="Wing R.A."/>
            <person name="Wolfner M.F."/>
            <person name="Wong A."/>
            <person name="Wong G.K."/>
            <person name="Wu C.I."/>
            <person name="Wu G."/>
            <person name="Yamamoto D."/>
            <person name="Yang H.P."/>
            <person name="Yang S.P."/>
            <person name="Yorke J.A."/>
            <person name="Yoshida K."/>
            <person name="Zdobnov E."/>
            <person name="Zhang P."/>
            <person name="Zhang Y."/>
            <person name="Zimin A.V."/>
            <person name="Baldwin J."/>
            <person name="Abdouelleil A."/>
            <person name="Abdulkadir J."/>
            <person name="Abebe A."/>
            <person name="Abera B."/>
            <person name="Abreu J."/>
            <person name="Acer S.C."/>
            <person name="Aftuck L."/>
            <person name="Alexander A."/>
            <person name="An P."/>
            <person name="Anderson E."/>
            <person name="Anderson S."/>
            <person name="Arachi H."/>
            <person name="Azer M."/>
            <person name="Bachantsang P."/>
            <person name="Barry A."/>
            <person name="Bayul T."/>
            <person name="Berlin A."/>
            <person name="Bessette D."/>
            <person name="Bloom T."/>
            <person name="Blye J."/>
            <person name="Boguslavskiy L."/>
            <person name="Bonnet C."/>
            <person name="Boukhgalter B."/>
            <person name="Bourzgui I."/>
            <person name="Brown A."/>
            <person name="Cahill P."/>
            <person name="Channer S."/>
            <person name="Cheshatsang Y."/>
            <person name="Chuda L."/>
            <person name="Citroen M."/>
            <person name="Collymore A."/>
            <person name="Cooke P."/>
            <person name="Costello M."/>
            <person name="D'Aco K."/>
            <person name="Daza R."/>
            <person name="De Haan G."/>
            <person name="DeGray S."/>
            <person name="DeMaso C."/>
            <person name="Dhargay N."/>
            <person name="Dooley K."/>
            <person name="Dooley E."/>
            <person name="Doricent M."/>
            <person name="Dorje P."/>
            <person name="Dorjee K."/>
            <person name="Dupes A."/>
            <person name="Elong R."/>
            <person name="Falk J."/>
            <person name="Farina A."/>
            <person name="Faro S."/>
            <person name="Ferguson D."/>
            <person name="Fisher S."/>
            <person name="Foley C.D."/>
            <person name="Franke A."/>
            <person name="Friedrich D."/>
            <person name="Gadbois L."/>
            <person name="Gearin G."/>
            <person name="Gearin C.R."/>
            <person name="Giannoukos G."/>
            <person name="Goode T."/>
            <person name="Graham J."/>
            <person name="Grandbois E."/>
            <person name="Grewal S."/>
            <person name="Gyaltsen K."/>
            <person name="Hafez N."/>
            <person name="Hagos B."/>
            <person name="Hall J."/>
            <person name="Henson C."/>
            <person name="Hollinger A."/>
            <person name="Honan T."/>
            <person name="Huard M.D."/>
            <person name="Hughes L."/>
            <person name="Hurhula B."/>
            <person name="Husby M.E."/>
            <person name="Kamat A."/>
            <person name="Kanga B."/>
            <person name="Kashin S."/>
            <person name="Khazanovich D."/>
            <person name="Kisner P."/>
            <person name="Lance K."/>
            <person name="Lara M."/>
            <person name="Lee W."/>
            <person name="Lennon N."/>
            <person name="Letendre F."/>
            <person name="LeVine R."/>
            <person name="Lipovsky A."/>
            <person name="Liu X."/>
            <person name="Liu J."/>
            <person name="Liu S."/>
            <person name="Lokyitsang T."/>
            <person name="Lokyitsang Y."/>
            <person name="Lubonja R."/>
            <person name="Lui A."/>
            <person name="MacDonald P."/>
            <person name="Magnisalis V."/>
            <person name="Maru K."/>
            <person name="Matthews C."/>
            <person name="McCusker W."/>
            <person name="McDonough S."/>
            <person name="Mehta T."/>
            <person name="Meldrim J."/>
            <person name="Meneus L."/>
            <person name="Mihai O."/>
            <person name="Mihalev A."/>
            <person name="Mihova T."/>
            <person name="Mittelman R."/>
            <person name="Mlenga V."/>
            <person name="Montmayeur A."/>
            <person name="Mulrain L."/>
            <person name="Navidi A."/>
            <person name="Naylor J."/>
            <person name="Negash T."/>
            <person name="Nguyen T."/>
            <person name="Nguyen N."/>
            <person name="Nicol R."/>
            <person name="Norbu C."/>
            <person name="Norbu N."/>
            <person name="Novod N."/>
            <person name="O'Neill B."/>
            <person name="Osman S."/>
            <person name="Markiewicz E."/>
            <person name="Oyono O.L."/>
            <person name="Patti C."/>
            <person name="Phunkhang P."/>
            <person name="Pierre F."/>
            <person name="Priest M."/>
            <person name="Raghuraman S."/>
            <person name="Rege F."/>
            <person name="Reyes R."/>
            <person name="Rise C."/>
            <person name="Rogov P."/>
            <person name="Ross K."/>
            <person name="Ryan E."/>
            <person name="Settipalli S."/>
            <person name="Shea T."/>
            <person name="Sherpa N."/>
            <person name="Shi L."/>
            <person name="Shih D."/>
            <person name="Sparrow T."/>
            <person name="Spaulding J."/>
            <person name="Stalker J."/>
            <person name="Stange-Thomann N."/>
            <person name="Stavropoulos S."/>
            <person name="Stone C."/>
            <person name="Strader C."/>
            <person name="Tesfaye S."/>
            <person name="Thomson T."/>
            <person name="Thoulutsang Y."/>
            <person name="Thoulutsang D."/>
            <person name="Topham K."/>
            <person name="Topping I."/>
            <person name="Tsamla T."/>
            <person name="Vassiliev H."/>
            <person name="Vo A."/>
            <person name="Wangchuk T."/>
            <person name="Wangdi T."/>
            <person name="Weiand M."/>
            <person name="Wilkinson J."/>
            <person name="Wilson A."/>
            <person name="Yadav S."/>
            <person name="Young G."/>
            <person name="Yu Q."/>
            <person name="Zembek L."/>
            <person name="Zhong D."/>
            <person name="Zimmer A."/>
            <person name="Zwirko Z."/>
            <person name="Jaffe D.B."/>
            <person name="Alvarez P."/>
            <person name="Brockman W."/>
            <person name="Butler J."/>
            <person name="Chin C."/>
            <person name="Gnerre S."/>
            <person name="Grabherr M."/>
            <person name="Kleber M."/>
            <person name="Mauceli E."/>
            <person name="MacCallum I."/>
        </authorList>
    </citation>
    <scope>NUCLEOTIDE SEQUENCE [LARGE SCALE GENOMIC DNA]</scope>
    <source>
        <strain evidence="5">Tucson 14030-0811.24</strain>
    </source>
</reference>
<feature type="region of interest" description="Disordered" evidence="1">
    <location>
        <begin position="228"/>
        <end position="253"/>
    </location>
</feature>
<evidence type="ECO:0000259" key="2">
    <source>
        <dbReference type="PROSITE" id="PS50030"/>
    </source>
</evidence>
<proteinExistence type="predicted"/>
<feature type="compositionally biased region" description="Low complexity" evidence="1">
    <location>
        <begin position="297"/>
        <end position="312"/>
    </location>
</feature>
<dbReference type="InterPro" id="IPR023340">
    <property type="entry name" value="UMA"/>
</dbReference>
<feature type="region of interest" description="Disordered" evidence="1">
    <location>
        <begin position="281"/>
        <end position="312"/>
    </location>
</feature>
<feature type="compositionally biased region" description="Polar residues" evidence="1">
    <location>
        <begin position="155"/>
        <end position="180"/>
    </location>
</feature>
<dbReference type="KEGG" id="dwi:6651695"/>
<dbReference type="HOGENOM" id="CLU_025406_0_0_1"/>
<sequence>MDDVPVKIVERYKPPPASVYQLPQSILNRLGQGGQRQEKEDDHAEYDFQLEKCVLEKAQRWHQLRQQQRQERQERQEKRKRELEAKQKAILGAVEYPSASSSEDDIDDDEDKQSQQQSHGQITQKEPEKHDSPIKPKSIIVCNFNNILQPTILTSSSGNGTPMANSCDTSNATSKQTAVNGPTHKRNSSFNYADFEYNMNSTPFDNCELKTINDLDILAQVLHQTQLEERRDQQQPTNEQAKELPTLTTAPEPAPAELTVTTLAETKAALDSVNFHVNCDEDDGDNSIPSRRVQDTSVSSSSASAFYQTPNYSPSQQQQQFQAYQLQGYNQLYYPQQEQQVYHNQHNYFNGFGTPPNTQHTSSPWTTQTICLAPQQHQQLLQQEVDIKSKSVPDILRELKTELQQQADKRRNRLHSHNEKDHRQERDTEKEFEDNSKEMLARADSNQMYQGLAGPARKLAKRISMMGFPLERVAKVVNLCGIDDKKIIEHLIPLGELMDLGFDETKISAALMKFNNNKDKALDDLIN</sequence>
<dbReference type="InterPro" id="IPR009060">
    <property type="entry name" value="UBA-like_sf"/>
</dbReference>
<dbReference type="STRING" id="7260.B4NL32"/>
<evidence type="ECO:0000313" key="4">
    <source>
        <dbReference type="EMBL" id="EDW84235.1"/>
    </source>
</evidence>
<feature type="compositionally biased region" description="Basic and acidic residues" evidence="1">
    <location>
        <begin position="416"/>
        <end position="434"/>
    </location>
</feature>
<name>B4NL32_DROWI</name>
<dbReference type="PANTHER" id="PTHR15960:SF5">
    <property type="entry name" value="LD44032P"/>
    <property type="match status" value="1"/>
</dbReference>
<keyword evidence="5" id="KW-1185">Reference proteome</keyword>
<feature type="region of interest" description="Disordered" evidence="1">
    <location>
        <begin position="406"/>
        <end position="434"/>
    </location>
</feature>
<dbReference type="PROSITE" id="PS50030">
    <property type="entry name" value="UBA"/>
    <property type="match status" value="1"/>
</dbReference>
<evidence type="ECO:0000256" key="1">
    <source>
        <dbReference type="SAM" id="MobiDB-lite"/>
    </source>
</evidence>
<dbReference type="InterPro" id="IPR015940">
    <property type="entry name" value="UBA"/>
</dbReference>
<feature type="compositionally biased region" description="Acidic residues" evidence="1">
    <location>
        <begin position="102"/>
        <end position="111"/>
    </location>
</feature>
<evidence type="ECO:0000259" key="3">
    <source>
        <dbReference type="PROSITE" id="PS51497"/>
    </source>
</evidence>
<dbReference type="InterPro" id="IPR042575">
    <property type="entry name" value="UBAP1_C"/>
</dbReference>
<dbReference type="OrthoDB" id="2018023at2759"/>
<dbReference type="PANTHER" id="PTHR15960">
    <property type="entry name" value="LD44032P"/>
    <property type="match status" value="1"/>
</dbReference>
<dbReference type="PhylomeDB" id="B4NL32"/>
<feature type="region of interest" description="Disordered" evidence="1">
    <location>
        <begin position="61"/>
        <end position="134"/>
    </location>
</feature>